<feature type="region of interest" description="Disordered" evidence="1">
    <location>
        <begin position="244"/>
        <end position="268"/>
    </location>
</feature>
<protein>
    <submittedName>
        <fullName evidence="2">Uncharacterized protein</fullName>
    </submittedName>
</protein>
<gene>
    <name evidence="2" type="ORF">H0E87_031087</name>
</gene>
<proteinExistence type="predicted"/>
<reference evidence="2" key="1">
    <citation type="journal article" date="2021" name="J. Hered.">
        <title>Genome Assembly of Salicaceae Populus deltoides (Eastern Cottonwood) I-69 Based on Nanopore Sequencing and Hi-C Technologies.</title>
        <authorList>
            <person name="Bai S."/>
            <person name="Wu H."/>
            <person name="Zhang J."/>
            <person name="Pan Z."/>
            <person name="Zhao W."/>
            <person name="Li Z."/>
            <person name="Tong C."/>
        </authorList>
    </citation>
    <scope>NUCLEOTIDE SEQUENCE</scope>
    <source>
        <tissue evidence="2">Leaf</tissue>
    </source>
</reference>
<feature type="compositionally biased region" description="Polar residues" evidence="1">
    <location>
        <begin position="244"/>
        <end position="262"/>
    </location>
</feature>
<sequence>MEGVPPSCNEDDVNLTSNQFDIQSPEDSFNISELLSSTSPPEVPGNQSLILCNDHVGQNMVVDNNVISDSIQQTTDQFPPSFPQTMTTMGDLDGTSSSWINQNEPNWPQAPSRYLPNLFDPQCANPLRDQQWTNYQLPMSNQVPAMLPGPQPPMNQRHQNSFIHQPRPGHGYMTPNATTSQHGGFNQSGPSSPAPWIQTFCNEGQVDQAAVIPNIDNMQQENFVPRSQMDNLQVRGLQNQIARPNASNTQQVRSLTELSSSFPPMIVQ</sequence>
<keyword evidence="3" id="KW-1185">Reference proteome</keyword>
<evidence type="ECO:0000313" key="2">
    <source>
        <dbReference type="EMBL" id="KAH8481040.1"/>
    </source>
</evidence>
<evidence type="ECO:0000313" key="3">
    <source>
        <dbReference type="Proteomes" id="UP000807159"/>
    </source>
</evidence>
<name>A0A8T2WJU2_POPDE</name>
<accession>A0A8T2WJU2</accession>
<dbReference type="EMBL" id="JACEGQ020000019">
    <property type="protein sequence ID" value="KAH8481040.1"/>
    <property type="molecule type" value="Genomic_DNA"/>
</dbReference>
<organism evidence="2 3">
    <name type="scientific">Populus deltoides</name>
    <name type="common">Eastern poplar</name>
    <name type="synonym">Eastern cottonwood</name>
    <dbReference type="NCBI Taxonomy" id="3696"/>
    <lineage>
        <taxon>Eukaryota</taxon>
        <taxon>Viridiplantae</taxon>
        <taxon>Streptophyta</taxon>
        <taxon>Embryophyta</taxon>
        <taxon>Tracheophyta</taxon>
        <taxon>Spermatophyta</taxon>
        <taxon>Magnoliopsida</taxon>
        <taxon>eudicotyledons</taxon>
        <taxon>Gunneridae</taxon>
        <taxon>Pentapetalae</taxon>
        <taxon>rosids</taxon>
        <taxon>fabids</taxon>
        <taxon>Malpighiales</taxon>
        <taxon>Salicaceae</taxon>
        <taxon>Saliceae</taxon>
        <taxon>Populus</taxon>
    </lineage>
</organism>
<evidence type="ECO:0000256" key="1">
    <source>
        <dbReference type="SAM" id="MobiDB-lite"/>
    </source>
</evidence>
<comment type="caution">
    <text evidence="2">The sequence shown here is derived from an EMBL/GenBank/DDBJ whole genome shotgun (WGS) entry which is preliminary data.</text>
</comment>
<dbReference type="Proteomes" id="UP000807159">
    <property type="component" value="Chromosome 19"/>
</dbReference>
<dbReference type="AlphaFoldDB" id="A0A8T2WJU2"/>